<dbReference type="GO" id="GO:0019171">
    <property type="term" value="F:(3R)-hydroxyacyl-[acyl-carrier-protein] dehydratase activity"/>
    <property type="evidence" value="ECO:0007669"/>
    <property type="project" value="TreeGrafter"/>
</dbReference>
<evidence type="ECO:0000259" key="1">
    <source>
        <dbReference type="Pfam" id="PF01575"/>
    </source>
</evidence>
<dbReference type="PANTHER" id="PTHR43437:SF3">
    <property type="entry name" value="HYDROXYACYL-THIOESTER DEHYDRATASE TYPE 2, MITOCHONDRIAL"/>
    <property type="match status" value="1"/>
</dbReference>
<dbReference type="RefSeq" id="WP_129154246.1">
    <property type="nucleotide sequence ID" value="NZ_JBHSDO010000003.1"/>
</dbReference>
<evidence type="ECO:0000313" key="3">
    <source>
        <dbReference type="Proteomes" id="UP000290849"/>
    </source>
</evidence>
<protein>
    <recommendedName>
        <fullName evidence="1">MaoC-like domain-containing protein</fullName>
    </recommendedName>
</protein>
<evidence type="ECO:0000313" key="2">
    <source>
        <dbReference type="EMBL" id="RXN83353.1"/>
    </source>
</evidence>
<sequence length="159" mass="17151">MPSTSTQLAAHDLAVGAHVARRELTLDTAEFMQFSTLTGDRHPIHYDPVYARDKGFRGPVAHGLLLLGISALGATTLSERLHDCMVAMTGTSAQFLRPVIAGDRLRLDYRVASIQPRDADHSLVSFDVEVAVLAPTPTRSGSPACVISLTFLLKNRLGT</sequence>
<dbReference type="PANTHER" id="PTHR43437">
    <property type="entry name" value="HYDROXYACYL-THIOESTER DEHYDRATASE TYPE 2, MITOCHONDRIAL-RELATED"/>
    <property type="match status" value="1"/>
</dbReference>
<comment type="caution">
    <text evidence="2">The sequence shown here is derived from an EMBL/GenBank/DDBJ whole genome shotgun (WGS) entry which is preliminary data.</text>
</comment>
<dbReference type="EMBL" id="PYAL01000010">
    <property type="protein sequence ID" value="RXN83353.1"/>
    <property type="molecule type" value="Genomic_DNA"/>
</dbReference>
<feature type="domain" description="MaoC-like" evidence="1">
    <location>
        <begin position="19"/>
        <end position="118"/>
    </location>
</feature>
<dbReference type="InterPro" id="IPR002539">
    <property type="entry name" value="MaoC-like_dom"/>
</dbReference>
<keyword evidence="3" id="KW-1185">Reference proteome</keyword>
<dbReference type="Proteomes" id="UP000290849">
    <property type="component" value="Unassembled WGS sequence"/>
</dbReference>
<name>A0A4Q1HCR4_9BURK</name>
<accession>A0A4Q1HCR4</accession>
<gene>
    <name evidence="2" type="ORF">C7R54_28175</name>
</gene>
<organism evidence="2 3">
    <name type="scientific">Achromobacter aloeverae</name>
    <dbReference type="NCBI Taxonomy" id="1750518"/>
    <lineage>
        <taxon>Bacteria</taxon>
        <taxon>Pseudomonadati</taxon>
        <taxon>Pseudomonadota</taxon>
        <taxon>Betaproteobacteria</taxon>
        <taxon>Burkholderiales</taxon>
        <taxon>Alcaligenaceae</taxon>
        <taxon>Achromobacter</taxon>
    </lineage>
</organism>
<dbReference type="GO" id="GO:0006633">
    <property type="term" value="P:fatty acid biosynthetic process"/>
    <property type="evidence" value="ECO:0007669"/>
    <property type="project" value="TreeGrafter"/>
</dbReference>
<dbReference type="InterPro" id="IPR050965">
    <property type="entry name" value="UPF0336/Enoyl-CoA_hydratase"/>
</dbReference>
<dbReference type="OrthoDB" id="9800237at2"/>
<proteinExistence type="predicted"/>
<dbReference type="InterPro" id="IPR029069">
    <property type="entry name" value="HotDog_dom_sf"/>
</dbReference>
<reference evidence="2 3" key="1">
    <citation type="journal article" date="2017" name="Int. J. Syst. Evol. Microbiol.">
        <title>Achromobacter aloeverae sp. nov., isolated from the root of Aloe vera (L.) Burm.f.</title>
        <authorList>
            <person name="Kuncharoen N."/>
            <person name="Muramatsu Y."/>
            <person name="Shibata C."/>
            <person name="Kamakura Y."/>
            <person name="Nakagawa Y."/>
            <person name="Tanasupawat S."/>
        </authorList>
    </citation>
    <scope>NUCLEOTIDE SEQUENCE [LARGE SCALE GENOMIC DNA]</scope>
    <source>
        <strain evidence="2 3">AVA-1</strain>
    </source>
</reference>
<dbReference type="Pfam" id="PF01575">
    <property type="entry name" value="MaoC_dehydratas"/>
    <property type="match status" value="1"/>
</dbReference>
<dbReference type="SUPFAM" id="SSF54637">
    <property type="entry name" value="Thioesterase/thiol ester dehydrase-isomerase"/>
    <property type="match status" value="1"/>
</dbReference>
<dbReference type="AlphaFoldDB" id="A0A4Q1HCR4"/>
<dbReference type="CDD" id="cd03441">
    <property type="entry name" value="R_hydratase_like"/>
    <property type="match status" value="1"/>
</dbReference>
<dbReference type="Gene3D" id="3.10.129.10">
    <property type="entry name" value="Hotdog Thioesterase"/>
    <property type="match status" value="1"/>
</dbReference>